<protein>
    <submittedName>
        <fullName evidence="4">TetR/AcrR family transcriptional regulator</fullName>
    </submittedName>
</protein>
<dbReference type="RefSeq" id="WP_113645176.1">
    <property type="nucleotide sequence ID" value="NZ_SWMS01000012.1"/>
</dbReference>
<dbReference type="Gene3D" id="1.10.357.10">
    <property type="entry name" value="Tetracycline Repressor, domain 2"/>
    <property type="match status" value="1"/>
</dbReference>
<proteinExistence type="predicted"/>
<dbReference type="Pfam" id="PF00440">
    <property type="entry name" value="TetR_N"/>
    <property type="match status" value="1"/>
</dbReference>
<reference evidence="4 5" key="1">
    <citation type="journal article" date="2015" name="Antonie Van Leeuwenhoek">
        <title>Prauserella endophytica sp. nov., an endophytic actinobacterium isolated from Tamarix taklamakanensis.</title>
        <authorList>
            <person name="Liu J.M."/>
            <person name="Habden X."/>
            <person name="Guo L."/>
            <person name="Tuo L."/>
            <person name="Jiang Z.K."/>
            <person name="Liu S.W."/>
            <person name="Liu X.F."/>
            <person name="Chen L."/>
            <person name="Li R.F."/>
            <person name="Zhang Y.Q."/>
            <person name="Sun C.H."/>
        </authorList>
    </citation>
    <scope>NUCLEOTIDE SEQUENCE [LARGE SCALE GENOMIC DNA]</scope>
    <source>
        <strain evidence="4 5">CGMCC 4.7182</strain>
    </source>
</reference>
<dbReference type="PRINTS" id="PR00455">
    <property type="entry name" value="HTHTETR"/>
</dbReference>
<dbReference type="PANTHER" id="PTHR30055">
    <property type="entry name" value="HTH-TYPE TRANSCRIPTIONAL REGULATOR RUTR"/>
    <property type="match status" value="1"/>
</dbReference>
<feature type="domain" description="HTH tetR-type" evidence="3">
    <location>
        <begin position="18"/>
        <end position="78"/>
    </location>
</feature>
<keyword evidence="5" id="KW-1185">Reference proteome</keyword>
<dbReference type="InterPro" id="IPR050109">
    <property type="entry name" value="HTH-type_TetR-like_transc_reg"/>
</dbReference>
<feature type="DNA-binding region" description="H-T-H motif" evidence="2">
    <location>
        <begin position="41"/>
        <end position="60"/>
    </location>
</feature>
<dbReference type="PANTHER" id="PTHR30055:SF226">
    <property type="entry name" value="HTH-TYPE TRANSCRIPTIONAL REGULATOR PKSA"/>
    <property type="match status" value="1"/>
</dbReference>
<sequence length="206" mass="23209">MSIQLGSNQEPPKQERSAETRRQLLDAAADELLDGGFARFTTHGVARRAGISRGAQQHHFPHKHRLVTAAVHHLAERSLQQLEGITSDGSLNSTRRVLDALFEQYAGPLFAAMLDLSLAARADEQLRDAVQREEHTVNRMIDEWAHRRLTGCDDAPADFDELFAMAISTVRGVAVLRLLGHSQESVQRQWKYTRDQLLRLLVENRS</sequence>
<name>A0ABY2S3C5_9PSEU</name>
<evidence type="ECO:0000256" key="1">
    <source>
        <dbReference type="ARBA" id="ARBA00023125"/>
    </source>
</evidence>
<evidence type="ECO:0000259" key="3">
    <source>
        <dbReference type="PROSITE" id="PS50977"/>
    </source>
</evidence>
<gene>
    <name evidence="4" type="ORF">FCN18_21595</name>
</gene>
<keyword evidence="1 2" id="KW-0238">DNA-binding</keyword>
<evidence type="ECO:0000313" key="5">
    <source>
        <dbReference type="Proteomes" id="UP000309992"/>
    </source>
</evidence>
<organism evidence="4 5">
    <name type="scientific">Prauserella endophytica</name>
    <dbReference type="NCBI Taxonomy" id="1592324"/>
    <lineage>
        <taxon>Bacteria</taxon>
        <taxon>Bacillati</taxon>
        <taxon>Actinomycetota</taxon>
        <taxon>Actinomycetes</taxon>
        <taxon>Pseudonocardiales</taxon>
        <taxon>Pseudonocardiaceae</taxon>
        <taxon>Prauserella</taxon>
        <taxon>Prauserella coralliicola group</taxon>
    </lineage>
</organism>
<dbReference type="SUPFAM" id="SSF46689">
    <property type="entry name" value="Homeodomain-like"/>
    <property type="match status" value="1"/>
</dbReference>
<dbReference type="EMBL" id="SWMS01000012">
    <property type="protein sequence ID" value="TKG68354.1"/>
    <property type="molecule type" value="Genomic_DNA"/>
</dbReference>
<dbReference type="Proteomes" id="UP000309992">
    <property type="component" value="Unassembled WGS sequence"/>
</dbReference>
<dbReference type="PROSITE" id="PS50977">
    <property type="entry name" value="HTH_TETR_2"/>
    <property type="match status" value="1"/>
</dbReference>
<evidence type="ECO:0000313" key="4">
    <source>
        <dbReference type="EMBL" id="TKG68354.1"/>
    </source>
</evidence>
<dbReference type="InterPro" id="IPR009057">
    <property type="entry name" value="Homeodomain-like_sf"/>
</dbReference>
<accession>A0ABY2S3C5</accession>
<evidence type="ECO:0000256" key="2">
    <source>
        <dbReference type="PROSITE-ProRule" id="PRU00335"/>
    </source>
</evidence>
<dbReference type="InterPro" id="IPR001647">
    <property type="entry name" value="HTH_TetR"/>
</dbReference>
<comment type="caution">
    <text evidence="4">The sequence shown here is derived from an EMBL/GenBank/DDBJ whole genome shotgun (WGS) entry which is preliminary data.</text>
</comment>